<dbReference type="EMBL" id="QKKF02013901">
    <property type="protein sequence ID" value="RZF42882.1"/>
    <property type="molecule type" value="Genomic_DNA"/>
</dbReference>
<keyword evidence="3" id="KW-0964">Secreted</keyword>
<evidence type="ECO:0000313" key="6">
    <source>
        <dbReference type="EMBL" id="RZF42882.1"/>
    </source>
</evidence>
<dbReference type="OrthoDB" id="958254at2759"/>
<reference evidence="6 7" key="1">
    <citation type="journal article" date="2017" name="Gigascience">
        <title>Genome sequence of the small brown planthopper, Laodelphax striatellus.</title>
        <authorList>
            <person name="Zhu J."/>
            <person name="Jiang F."/>
            <person name="Wang X."/>
            <person name="Yang P."/>
            <person name="Bao Y."/>
            <person name="Zhao W."/>
            <person name="Wang W."/>
            <person name="Lu H."/>
            <person name="Wang Q."/>
            <person name="Cui N."/>
            <person name="Li J."/>
            <person name="Chen X."/>
            <person name="Luo L."/>
            <person name="Yu J."/>
            <person name="Kang L."/>
            <person name="Cui F."/>
        </authorList>
    </citation>
    <scope>NUCLEOTIDE SEQUENCE [LARGE SCALE GENOMIC DNA]</scope>
    <source>
        <strain evidence="6">Lst14</strain>
    </source>
</reference>
<dbReference type="Proteomes" id="UP000291343">
    <property type="component" value="Unassembled WGS sequence"/>
</dbReference>
<organism evidence="6 7">
    <name type="scientific">Laodelphax striatellus</name>
    <name type="common">Small brown planthopper</name>
    <name type="synonym">Delphax striatella</name>
    <dbReference type="NCBI Taxonomy" id="195883"/>
    <lineage>
        <taxon>Eukaryota</taxon>
        <taxon>Metazoa</taxon>
        <taxon>Ecdysozoa</taxon>
        <taxon>Arthropoda</taxon>
        <taxon>Hexapoda</taxon>
        <taxon>Insecta</taxon>
        <taxon>Pterygota</taxon>
        <taxon>Neoptera</taxon>
        <taxon>Paraneoptera</taxon>
        <taxon>Hemiptera</taxon>
        <taxon>Auchenorrhyncha</taxon>
        <taxon>Fulgoroidea</taxon>
        <taxon>Delphacidae</taxon>
        <taxon>Criomorphinae</taxon>
        <taxon>Laodelphax</taxon>
    </lineage>
</organism>
<evidence type="ECO:0000256" key="4">
    <source>
        <dbReference type="ARBA" id="ARBA00022729"/>
    </source>
</evidence>
<evidence type="ECO:0000256" key="1">
    <source>
        <dbReference type="ARBA" id="ARBA00004613"/>
    </source>
</evidence>
<gene>
    <name evidence="6" type="ORF">LSTR_LSTR012696</name>
</gene>
<dbReference type="STRING" id="195883.A0A482XB46"/>
<keyword evidence="4" id="KW-0732">Signal</keyword>
<dbReference type="GO" id="GO:0005576">
    <property type="term" value="C:extracellular region"/>
    <property type="evidence" value="ECO:0007669"/>
    <property type="project" value="UniProtKB-SubCell"/>
</dbReference>
<dbReference type="AlphaFoldDB" id="A0A482XB46"/>
<keyword evidence="5" id="KW-0325">Glycoprotein</keyword>
<dbReference type="SMR" id="A0A482XB46"/>
<protein>
    <submittedName>
        <fullName evidence="6">Uncharacterized protein</fullName>
    </submittedName>
</protein>
<keyword evidence="7" id="KW-1185">Reference proteome</keyword>
<evidence type="ECO:0000313" key="7">
    <source>
        <dbReference type="Proteomes" id="UP000291343"/>
    </source>
</evidence>
<name>A0A482XB46_LAOST</name>
<dbReference type="PANTHER" id="PTHR13234">
    <property type="entry name" value="GAMMA-INTERFERON INDUCIBLE LYSOSOMAL THIOL REDUCTASE GILT"/>
    <property type="match status" value="1"/>
</dbReference>
<evidence type="ECO:0000256" key="5">
    <source>
        <dbReference type="ARBA" id="ARBA00023180"/>
    </source>
</evidence>
<dbReference type="GO" id="GO:0016671">
    <property type="term" value="F:oxidoreductase activity, acting on a sulfur group of donors, disulfide as acceptor"/>
    <property type="evidence" value="ECO:0007669"/>
    <property type="project" value="InterPro"/>
</dbReference>
<comment type="caution">
    <text evidence="6">The sequence shown here is derived from an EMBL/GenBank/DDBJ whole genome shotgun (WGS) entry which is preliminary data.</text>
</comment>
<sequence>MYHACVLDKVPIVKALNIISCLMANEQEQLFFRKCTTKTQDTKADIKQCSKGEEGRHLMSGYGNRTRDFQPEIKMIPSIAFNGVYNQTLRDDAMRNLKQVICNFLNPKPLECRTTEETEDYID</sequence>
<proteinExistence type="inferred from homology"/>
<comment type="subcellular location">
    <subcellularLocation>
        <location evidence="1">Secreted</location>
    </subcellularLocation>
</comment>
<comment type="similarity">
    <text evidence="2">Belongs to the GILT family.</text>
</comment>
<dbReference type="InParanoid" id="A0A482XB46"/>
<dbReference type="PANTHER" id="PTHR13234:SF8">
    <property type="entry name" value="GAMMA-INTERFERON-INDUCIBLE LYSOSOMAL THIOL REDUCTASE"/>
    <property type="match status" value="1"/>
</dbReference>
<accession>A0A482XB46</accession>
<dbReference type="InterPro" id="IPR004911">
    <property type="entry name" value="Interferon-induced_GILT"/>
</dbReference>
<evidence type="ECO:0000256" key="3">
    <source>
        <dbReference type="ARBA" id="ARBA00022525"/>
    </source>
</evidence>
<evidence type="ECO:0000256" key="2">
    <source>
        <dbReference type="ARBA" id="ARBA00005679"/>
    </source>
</evidence>